<dbReference type="OrthoDB" id="6572480at2759"/>
<name>A0A8B7N5E2_HYAAZ</name>
<dbReference type="GeneID" id="108666216"/>
<evidence type="ECO:0000313" key="4">
    <source>
        <dbReference type="Proteomes" id="UP000694843"/>
    </source>
</evidence>
<keyword evidence="1" id="KW-0479">Metal-binding</keyword>
<dbReference type="InterPro" id="IPR011992">
    <property type="entry name" value="EF-hand-dom_pair"/>
</dbReference>
<dbReference type="AlphaFoldDB" id="A0A8B7N5E2"/>
<protein>
    <submittedName>
        <fullName evidence="5">EF-hand domain-containing protein D2 homolog isoform X1</fullName>
    </submittedName>
</protein>
<dbReference type="Proteomes" id="UP000694843">
    <property type="component" value="Unplaced"/>
</dbReference>
<keyword evidence="4" id="KW-1185">Reference proteome</keyword>
<evidence type="ECO:0000256" key="2">
    <source>
        <dbReference type="ARBA" id="ARBA00022737"/>
    </source>
</evidence>
<dbReference type="RefSeq" id="XP_018008533.1">
    <property type="nucleotide sequence ID" value="XM_018153044.2"/>
</dbReference>
<evidence type="ECO:0000256" key="3">
    <source>
        <dbReference type="ARBA" id="ARBA00022837"/>
    </source>
</evidence>
<evidence type="ECO:0000256" key="1">
    <source>
        <dbReference type="ARBA" id="ARBA00022723"/>
    </source>
</evidence>
<evidence type="ECO:0000313" key="5">
    <source>
        <dbReference type="RefSeq" id="XP_018008533.1"/>
    </source>
</evidence>
<organism evidence="4 5">
    <name type="scientific">Hyalella azteca</name>
    <name type="common">Amphipod</name>
    <dbReference type="NCBI Taxonomy" id="294128"/>
    <lineage>
        <taxon>Eukaryota</taxon>
        <taxon>Metazoa</taxon>
        <taxon>Ecdysozoa</taxon>
        <taxon>Arthropoda</taxon>
        <taxon>Crustacea</taxon>
        <taxon>Multicrustacea</taxon>
        <taxon>Malacostraca</taxon>
        <taxon>Eumalacostraca</taxon>
        <taxon>Peracarida</taxon>
        <taxon>Amphipoda</taxon>
        <taxon>Senticaudata</taxon>
        <taxon>Talitrida</taxon>
        <taxon>Talitroidea</taxon>
        <taxon>Hyalellidae</taxon>
        <taxon>Hyalella</taxon>
    </lineage>
</organism>
<gene>
    <name evidence="5" type="primary">LOC108666216</name>
</gene>
<dbReference type="SUPFAM" id="SSF47473">
    <property type="entry name" value="EF-hand"/>
    <property type="match status" value="1"/>
</dbReference>
<dbReference type="InterPro" id="IPR040365">
    <property type="entry name" value="EFHD1/2"/>
</dbReference>
<dbReference type="PANTHER" id="PTHR13025:SF6">
    <property type="entry name" value="EF-HAND DOMAIN-CONTAINING PROTEIN-RELATED"/>
    <property type="match status" value="1"/>
</dbReference>
<keyword evidence="3" id="KW-0106">Calcium</keyword>
<dbReference type="KEGG" id="hazt:108666216"/>
<accession>A0A8B7N5E2</accession>
<proteinExistence type="predicted"/>
<keyword evidence="2" id="KW-0677">Repeat</keyword>
<reference evidence="5" key="1">
    <citation type="submission" date="2025-08" db="UniProtKB">
        <authorList>
            <consortium name="RefSeq"/>
        </authorList>
    </citation>
    <scope>IDENTIFICATION</scope>
    <source>
        <tissue evidence="5">Whole organism</tissue>
    </source>
</reference>
<dbReference type="PANTHER" id="PTHR13025">
    <property type="entry name" value="EF-HAND DOMAIN-CONTAINING PROTEIN D"/>
    <property type="match status" value="1"/>
</dbReference>
<sequence>MNNKTKLVGVLDLAKHPEFTEEELTQILSLFCKYASPPDKSGSMDLANLKQLLQALDLAQTHLESKQTFDKYAKNGKLDLDCFMKMVKDLTSKAGTISLESVMRLASKEEIDVDETGVGGAKRFFEAKAKVLEVGDRAYRAFEDRKKEEEEKLKKKEEFKKRRELFQPTAAS</sequence>
<dbReference type="Gene3D" id="1.10.238.10">
    <property type="entry name" value="EF-hand"/>
    <property type="match status" value="1"/>
</dbReference>
<dbReference type="GO" id="GO:0005509">
    <property type="term" value="F:calcium ion binding"/>
    <property type="evidence" value="ECO:0007669"/>
    <property type="project" value="InterPro"/>
</dbReference>